<protein>
    <submittedName>
        <fullName evidence="2">Uncharacterized protein</fullName>
    </submittedName>
</protein>
<dbReference type="EMBL" id="LS483254">
    <property type="protein sequence ID" value="SQD92329.1"/>
    <property type="molecule type" value="Genomic_DNA"/>
</dbReference>
<accession>A0A2X3KZI3</accession>
<evidence type="ECO:0000313" key="3">
    <source>
        <dbReference type="Proteomes" id="UP000249818"/>
    </source>
</evidence>
<feature type="region of interest" description="Disordered" evidence="1">
    <location>
        <begin position="1"/>
        <end position="38"/>
    </location>
</feature>
<evidence type="ECO:0000256" key="1">
    <source>
        <dbReference type="SAM" id="MobiDB-lite"/>
    </source>
</evidence>
<dbReference type="Proteomes" id="UP000249818">
    <property type="component" value="Chromosome BARAN1"/>
</dbReference>
<sequence>MRAALIQSVHLPLAPDEEDGKPGHGDGPELSLANGIRFGHNCPRGHANLLSQQARTPP</sequence>
<organism evidence="2 3">
    <name type="scientific">Candidatus Bipolaricaulis anaerobius</name>
    <dbReference type="NCBI Taxonomy" id="2026885"/>
    <lineage>
        <taxon>Bacteria</taxon>
        <taxon>Candidatus Bipolaricaulota</taxon>
        <taxon>Candidatus Bipolaricaulia</taxon>
        <taxon>Candidatus Bipolaricaulales</taxon>
        <taxon>Candidatus Bipolaricaulaceae</taxon>
        <taxon>Candidatus Bipolaricaulis</taxon>
    </lineage>
</organism>
<evidence type="ECO:0000313" key="2">
    <source>
        <dbReference type="EMBL" id="SQD92329.1"/>
    </source>
</evidence>
<reference evidence="3" key="1">
    <citation type="submission" date="2018-05" db="EMBL/GenBank/DDBJ databases">
        <authorList>
            <person name="Hao L."/>
        </authorList>
    </citation>
    <scope>NUCLEOTIDE SEQUENCE [LARGE SCALE GENOMIC DNA]</scope>
</reference>
<dbReference type="AlphaFoldDB" id="A0A2X3KZI3"/>
<proteinExistence type="predicted"/>
<name>A0A2X3KZI3_9BACT</name>
<gene>
    <name evidence="2" type="ORF">BARAN1_0304</name>
</gene>
<keyword evidence="3" id="KW-1185">Reference proteome</keyword>
<dbReference type="KEGG" id="bana:BARAN1_0304"/>